<name>A0A0F5YJV7_9CYAN</name>
<dbReference type="InterPro" id="IPR031730">
    <property type="entry name" value="Carbam_trans_C"/>
</dbReference>
<dbReference type="PANTHER" id="PTHR34847:SF1">
    <property type="entry name" value="NODULATION PROTEIN U"/>
    <property type="match status" value="1"/>
</dbReference>
<evidence type="ECO:0000313" key="5">
    <source>
        <dbReference type="Proteomes" id="UP000033607"/>
    </source>
</evidence>
<dbReference type="Gene3D" id="3.90.870.20">
    <property type="entry name" value="Carbamoyltransferase, C-terminal domain"/>
    <property type="match status" value="1"/>
</dbReference>
<dbReference type="OrthoDB" id="9780777at2"/>
<comment type="caution">
    <text evidence="4">The sequence shown here is derived from an EMBL/GenBank/DDBJ whole genome shotgun (WGS) entry which is preliminary data.</text>
</comment>
<evidence type="ECO:0000256" key="1">
    <source>
        <dbReference type="ARBA" id="ARBA00006129"/>
    </source>
</evidence>
<evidence type="ECO:0000259" key="3">
    <source>
        <dbReference type="Pfam" id="PF16861"/>
    </source>
</evidence>
<dbReference type="EMBL" id="LATL02000019">
    <property type="protein sequence ID" value="KKD39199.1"/>
    <property type="molecule type" value="Genomic_DNA"/>
</dbReference>
<dbReference type="PATRIC" id="fig|1637645.4.peg.349"/>
<evidence type="ECO:0008006" key="6">
    <source>
        <dbReference type="Google" id="ProtNLM"/>
    </source>
</evidence>
<dbReference type="InterPro" id="IPR038152">
    <property type="entry name" value="Carbam_trans_C_sf"/>
</dbReference>
<dbReference type="GO" id="GO:0003824">
    <property type="term" value="F:catalytic activity"/>
    <property type="evidence" value="ECO:0007669"/>
    <property type="project" value="InterPro"/>
</dbReference>
<dbReference type="AlphaFoldDB" id="A0A0F5YJV7"/>
<dbReference type="InterPro" id="IPR003696">
    <property type="entry name" value="Carbtransf_dom"/>
</dbReference>
<evidence type="ECO:0000259" key="2">
    <source>
        <dbReference type="Pfam" id="PF02543"/>
    </source>
</evidence>
<dbReference type="InterPro" id="IPR051338">
    <property type="entry name" value="NodU/CmcH_Carbamoyltrnsfr"/>
</dbReference>
<accession>A0A0F5YJV7</accession>
<gene>
    <name evidence="4" type="ORF">WN50_04680</name>
</gene>
<protein>
    <recommendedName>
        <fullName evidence="6">Carbamoyltransferase</fullName>
    </recommendedName>
</protein>
<dbReference type="RefSeq" id="WP_046277349.1">
    <property type="nucleotide sequence ID" value="NZ_LATL02000019.1"/>
</dbReference>
<evidence type="ECO:0000313" key="4">
    <source>
        <dbReference type="EMBL" id="KKD39199.1"/>
    </source>
</evidence>
<organism evidence="4 5">
    <name type="scientific">Limnoraphis robusta CS-951</name>
    <dbReference type="NCBI Taxonomy" id="1637645"/>
    <lineage>
        <taxon>Bacteria</taxon>
        <taxon>Bacillati</taxon>
        <taxon>Cyanobacteriota</taxon>
        <taxon>Cyanophyceae</taxon>
        <taxon>Oscillatoriophycideae</taxon>
        <taxon>Oscillatoriales</taxon>
        <taxon>Sirenicapillariaceae</taxon>
        <taxon>Limnoraphis</taxon>
    </lineage>
</organism>
<dbReference type="CDD" id="cd24098">
    <property type="entry name" value="ASKHA_NBD_TobZ_N"/>
    <property type="match status" value="1"/>
</dbReference>
<comment type="similarity">
    <text evidence="1">Belongs to the NodU/CmcH family.</text>
</comment>
<reference evidence="4 5" key="1">
    <citation type="submission" date="2015-06" db="EMBL/GenBank/DDBJ databases">
        <title>Draft genome assembly of filamentous brackish cyanobacterium Limnoraphis robusta strain CS-951.</title>
        <authorList>
            <person name="Willis A."/>
            <person name="Parks M."/>
            <person name="Burford M.A."/>
        </authorList>
    </citation>
    <scope>NUCLEOTIDE SEQUENCE [LARGE SCALE GENOMIC DNA]</scope>
    <source>
        <strain evidence="4 5">CS-951</strain>
    </source>
</reference>
<feature type="domain" description="Carbamoyltransferase" evidence="2">
    <location>
        <begin position="2"/>
        <end position="347"/>
    </location>
</feature>
<dbReference type="InterPro" id="IPR043129">
    <property type="entry name" value="ATPase_NBD"/>
</dbReference>
<sequence length="646" mass="73393">MHILGISAYYHDSAAALVRDGEIIAAAQEERFSRKKHDARFPEHAIRYCLQQANITLLDVDHIVFYDKPLVKFERLLETYLSYAPNGFRSFMTAMPVWLKEKLYLKTVLKKEFSKLLGVKHAKLPKLMFSEHHQSHAASAYFPSPFERAAVLCLDGVGEWATTTVWLGEGNSLTPQWEIDFPHSLGLLYSAFTYYTGFKVNSGEYKLMGLAPYGEPIYVDKILTHLIDLKDDGTFRLNMDYFNYTVGLTMTNKKFDQLFEGPPRKPESKLTQREMDIAASIQVVTEEVVLRLSRTVQKELNVDYLCMAGGVALNCVANGRILREGPFKEIWIQPAAGDAGGALGAALAVWYQYHNQPRTVESEKVFAEVGATVETPSVQNSGIATLQPKLKTIPAPKDQMKGSYLGPKFSDEDIQLYLDSIKAVYLRLDDAELMPRLAEILDDGNVIGWFQGRMEFGPRALGGRSIIGDPRNSKMQSVMNLKIKYRESFRPFAPSVLAERVSDYFEMNCPSPYMLLVAPIQENLRISMTAEQQQLFGIDKLNIPRSEIPAITHVDYSARVQTVHKDTNPRYHNLISHFEKRTGCGVIVNTSFNVRGEPIVCTPEDAYRCFMRTEMDYLVLENYLLAKSDQTPWEKDESWKQEFELD</sequence>
<feature type="domain" description="Carbamoyltransferase C-terminal" evidence="3">
    <location>
        <begin position="438"/>
        <end position="627"/>
    </location>
</feature>
<dbReference type="Proteomes" id="UP000033607">
    <property type="component" value="Unassembled WGS sequence"/>
</dbReference>
<dbReference type="Pfam" id="PF16861">
    <property type="entry name" value="Carbam_trans_C"/>
    <property type="match status" value="1"/>
</dbReference>
<dbReference type="Gene3D" id="3.30.420.40">
    <property type="match status" value="2"/>
</dbReference>
<dbReference type="PANTHER" id="PTHR34847">
    <property type="entry name" value="NODULATION PROTEIN U"/>
    <property type="match status" value="1"/>
</dbReference>
<dbReference type="SUPFAM" id="SSF53067">
    <property type="entry name" value="Actin-like ATPase domain"/>
    <property type="match status" value="1"/>
</dbReference>
<dbReference type="Pfam" id="PF02543">
    <property type="entry name" value="Carbam_trans_N"/>
    <property type="match status" value="1"/>
</dbReference>
<proteinExistence type="inferred from homology"/>